<dbReference type="Pfam" id="PF04014">
    <property type="entry name" value="MazE_antitoxin"/>
    <property type="match status" value="1"/>
</dbReference>
<feature type="domain" description="SpoVT-AbrB" evidence="1">
    <location>
        <begin position="7"/>
        <end position="50"/>
    </location>
</feature>
<dbReference type="SUPFAM" id="SSF89447">
    <property type="entry name" value="AbrB/MazE/MraZ-like"/>
    <property type="match status" value="1"/>
</dbReference>
<accession>A0A6V8P048</accession>
<dbReference type="RefSeq" id="WP_176233865.1">
    <property type="nucleotide sequence ID" value="NZ_BLRY01000242.1"/>
</dbReference>
<evidence type="ECO:0000313" key="5">
    <source>
        <dbReference type="EMBL" id="GFP40538.1"/>
    </source>
</evidence>
<dbReference type="Proteomes" id="UP000588083">
    <property type="component" value="Unassembled WGS sequence"/>
</dbReference>
<dbReference type="EMBL" id="BLRW01000115">
    <property type="protein sequence ID" value="GFP23460.1"/>
    <property type="molecule type" value="Genomic_DNA"/>
</dbReference>
<evidence type="ECO:0000259" key="1">
    <source>
        <dbReference type="SMART" id="SM00966"/>
    </source>
</evidence>
<dbReference type="SMART" id="SM00966">
    <property type="entry name" value="SpoVT_AbrB"/>
    <property type="match status" value="1"/>
</dbReference>
<keyword evidence="9" id="KW-1185">Reference proteome</keyword>
<dbReference type="EMBL" id="BLRX01000245">
    <property type="protein sequence ID" value="GFP25878.1"/>
    <property type="molecule type" value="Genomic_DNA"/>
</dbReference>
<organism evidence="3 6">
    <name type="scientific">Candidatus Hakubella thermalkaliphila</name>
    <dbReference type="NCBI Taxonomy" id="2754717"/>
    <lineage>
        <taxon>Bacteria</taxon>
        <taxon>Bacillati</taxon>
        <taxon>Actinomycetota</taxon>
        <taxon>Actinomycetota incertae sedis</taxon>
        <taxon>Candidatus Hakubellales</taxon>
        <taxon>Candidatus Hakubellaceae</taxon>
        <taxon>Candidatus Hakubella</taxon>
    </lineage>
</organism>
<evidence type="ECO:0000313" key="3">
    <source>
        <dbReference type="EMBL" id="GFP25878.1"/>
    </source>
</evidence>
<evidence type="ECO:0000313" key="9">
    <source>
        <dbReference type="Proteomes" id="UP000588083"/>
    </source>
</evidence>
<evidence type="ECO:0000313" key="8">
    <source>
        <dbReference type="Proteomes" id="UP000585609"/>
    </source>
</evidence>
<dbReference type="Proteomes" id="UP000543224">
    <property type="component" value="Unassembled WGS sequence"/>
</dbReference>
<dbReference type="Gene3D" id="2.10.260.10">
    <property type="match status" value="1"/>
</dbReference>
<dbReference type="GO" id="GO:0003677">
    <property type="term" value="F:DNA binding"/>
    <property type="evidence" value="ECO:0007669"/>
    <property type="project" value="InterPro"/>
</dbReference>
<dbReference type="Proteomes" id="UP000569018">
    <property type="component" value="Unassembled WGS sequence"/>
</dbReference>
<dbReference type="InterPro" id="IPR037914">
    <property type="entry name" value="SpoVT-AbrB_sf"/>
</dbReference>
<dbReference type="EMBL" id="BLSD01000300">
    <property type="protein sequence ID" value="GFP40538.1"/>
    <property type="molecule type" value="Genomic_DNA"/>
</dbReference>
<dbReference type="EMBL" id="BLRZ01000012">
    <property type="protein sequence ID" value="GFP29495.1"/>
    <property type="molecule type" value="Genomic_DNA"/>
</dbReference>
<dbReference type="AlphaFoldDB" id="A0A6V8P048"/>
<dbReference type="Proteomes" id="UP000585609">
    <property type="component" value="Unassembled WGS sequence"/>
</dbReference>
<gene>
    <name evidence="2" type="ORF">HKBW3S09_00927</name>
    <name evidence="3" type="ORF">HKBW3S25_01359</name>
    <name evidence="4" type="ORF">HKBW3S34_00415</name>
    <name evidence="5" type="ORF">HKBW3S47_02235</name>
</gene>
<protein>
    <recommendedName>
        <fullName evidence="1">SpoVT-AbrB domain-containing protein</fullName>
    </recommendedName>
</protein>
<dbReference type="NCBIfam" id="TIGR01439">
    <property type="entry name" value="lp_hng_hel_AbrB"/>
    <property type="match status" value="1"/>
</dbReference>
<sequence length="95" mass="10821">MPQFKLSTVQEKGQITIPAEIRRKWKLKKGDLVAFVETERGVIISPREVIAMETLGQIGRTLREKGITLEELIESGREIRGKLLEKEYGLRAEEG</sequence>
<evidence type="ECO:0000313" key="4">
    <source>
        <dbReference type="EMBL" id="GFP29495.1"/>
    </source>
</evidence>
<evidence type="ECO:0000313" key="2">
    <source>
        <dbReference type="EMBL" id="GFP23460.1"/>
    </source>
</evidence>
<dbReference type="InterPro" id="IPR007159">
    <property type="entry name" value="SpoVT-AbrB_dom"/>
</dbReference>
<evidence type="ECO:0000313" key="6">
    <source>
        <dbReference type="Proteomes" id="UP000543224"/>
    </source>
</evidence>
<reference evidence="6 7" key="1">
    <citation type="journal article" date="2020" name="Front. Microbiol.">
        <title>Single-cell genomics of novel Actinobacteria with the Wood-Ljungdahl pathway discovered in a serpentinizing system.</title>
        <authorList>
            <person name="Merino N."/>
            <person name="Kawai M."/>
            <person name="Boyd E.S."/>
            <person name="Colman D.R."/>
            <person name="McGlynn S.E."/>
            <person name="Nealson K.H."/>
            <person name="Kurokawa K."/>
            <person name="Hongoh Y."/>
        </authorList>
    </citation>
    <scope>NUCLEOTIDE SEQUENCE [LARGE SCALE GENOMIC DNA]</scope>
    <source>
        <strain evidence="2 8">S09_30</strain>
        <strain evidence="3 6">S25</strain>
        <strain evidence="4 9">S34</strain>
        <strain evidence="5 7">S47</strain>
    </source>
</reference>
<comment type="caution">
    <text evidence="3">The sequence shown here is derived from an EMBL/GenBank/DDBJ whole genome shotgun (WGS) entry which is preliminary data.</text>
</comment>
<evidence type="ECO:0000313" key="7">
    <source>
        <dbReference type="Proteomes" id="UP000569018"/>
    </source>
</evidence>
<proteinExistence type="predicted"/>
<name>A0A6V8P048_9ACTN</name>